<protein>
    <submittedName>
        <fullName evidence="2">Type VI secretion system baseplate subunit TssE</fullName>
    </submittedName>
</protein>
<dbReference type="RefSeq" id="WP_311759412.1">
    <property type="nucleotide sequence ID" value="NZ_JAVRQI010000007.1"/>
</dbReference>
<dbReference type="SUPFAM" id="SSF160719">
    <property type="entry name" value="gpW/gp25-like"/>
    <property type="match status" value="1"/>
</dbReference>
<dbReference type="Pfam" id="PF04965">
    <property type="entry name" value="GPW_gp25"/>
    <property type="match status" value="1"/>
</dbReference>
<dbReference type="InterPro" id="IPR017737">
    <property type="entry name" value="TssE1-like"/>
</dbReference>
<feature type="domain" description="IraD/Gp25-like" evidence="1">
    <location>
        <begin position="39"/>
        <end position="141"/>
    </location>
</feature>
<dbReference type="PANTHER" id="PTHR38595:SF1">
    <property type="entry name" value="TYPE VI SECRETION SYSTEM COMPONENT TSSE1"/>
    <property type="match status" value="1"/>
</dbReference>
<accession>A0ABU3EFU5</accession>
<evidence type="ECO:0000259" key="1">
    <source>
        <dbReference type="Pfam" id="PF04965"/>
    </source>
</evidence>
<dbReference type="Proteomes" id="UP001251085">
    <property type="component" value="Unassembled WGS sequence"/>
</dbReference>
<keyword evidence="3" id="KW-1185">Reference proteome</keyword>
<name>A0ABU3EFU5_9RHOB</name>
<sequence length="165" mass="18207">MADQTITERLQPSLLDRLTDNQREVTQEPREEWVIDLRRLREIVLRDLSWLMNTTSSGNGVDPALFPQAARSVLCYGVASISGQSAGPARTAMLRQSIQRAIETFEPRLRAGSLDIQAGDPAAAKGAQVVFNIRADIWAQPIPSELYLRTQIDMTTGEATVARTG</sequence>
<dbReference type="InterPro" id="IPR053176">
    <property type="entry name" value="T6SS_TssE1-like"/>
</dbReference>
<gene>
    <name evidence="2" type="primary">tssE</name>
    <name evidence="2" type="ORF">RM190_10620</name>
</gene>
<evidence type="ECO:0000313" key="3">
    <source>
        <dbReference type="Proteomes" id="UP001251085"/>
    </source>
</evidence>
<reference evidence="3" key="1">
    <citation type="submission" date="2023-07" db="EMBL/GenBank/DDBJ databases">
        <title>Characterization of two Paracoccaceae strains isolated from Phycosphere and proposal of Xinfangfangia lacusdiani sp. nov.</title>
        <authorList>
            <person name="Deng Y."/>
            <person name="Zhang Y.Q."/>
        </authorList>
    </citation>
    <scope>NUCLEOTIDE SEQUENCE [LARGE SCALE GENOMIC DNA]</scope>
    <source>
        <strain evidence="3">CPCC 101403</strain>
    </source>
</reference>
<comment type="caution">
    <text evidence="2">The sequence shown here is derived from an EMBL/GenBank/DDBJ whole genome shotgun (WGS) entry which is preliminary data.</text>
</comment>
<dbReference type="InterPro" id="IPR007048">
    <property type="entry name" value="IraD/Gp25-like"/>
</dbReference>
<dbReference type="PANTHER" id="PTHR38595">
    <property type="entry name" value="CYTOPLASMIC PROTEIN-RELATED"/>
    <property type="match status" value="1"/>
</dbReference>
<dbReference type="EMBL" id="JAVRQI010000007">
    <property type="protein sequence ID" value="MDT1062315.1"/>
    <property type="molecule type" value="Genomic_DNA"/>
</dbReference>
<evidence type="ECO:0000313" key="2">
    <source>
        <dbReference type="EMBL" id="MDT1062315.1"/>
    </source>
</evidence>
<organism evidence="2 3">
    <name type="scientific">Paracoccus broussonetiae</name>
    <dbReference type="NCBI Taxonomy" id="3075834"/>
    <lineage>
        <taxon>Bacteria</taxon>
        <taxon>Pseudomonadati</taxon>
        <taxon>Pseudomonadota</taxon>
        <taxon>Alphaproteobacteria</taxon>
        <taxon>Rhodobacterales</taxon>
        <taxon>Paracoccaceae</taxon>
        <taxon>Paracoccus</taxon>
    </lineage>
</organism>
<dbReference type="NCBIfam" id="TIGR03357">
    <property type="entry name" value="VI_zyme"/>
    <property type="match status" value="1"/>
</dbReference>
<proteinExistence type="predicted"/>